<sequence length="394" mass="40993">TANATDAQLRDRATHTGTQAIDTVSGLQAALDNKINTTERGVSGGVATLDEFARIPPSQLPSYVDDVLEFPTLANFPTVGEGGKIYIAVNQGTQANPTRQYRWTGSVYAEINPSPGTTDALAEGSTNLYFSEHRVRNTALTGLSLLSSVAITAADTVLSALGKLQGRLNLLGTAANANAQVNPSDTTSGALMSVGAGGWMATGSPFALGLGEDTETLWERPTAVYSFGSGGYVNPAPGNFSNVLHIQHANTAGEISFGMISDAFGVRRAFNGEYGPWRELWHSGNFDPATKQDKSSVIGTATTRTLSLADAWNYVRPGTTSAITLTVPTNASVAFDIGTEITVRALGNVTLAAASGATLNAPSGGTLSMTARMTVTLKKVGTNEWDVIGQTVAA</sequence>
<evidence type="ECO:0000313" key="2">
    <source>
        <dbReference type="Proteomes" id="UP000269134"/>
    </source>
</evidence>
<dbReference type="Proteomes" id="UP000269134">
    <property type="component" value="Unassembled WGS sequence"/>
</dbReference>
<protein>
    <recommendedName>
        <fullName evidence="3">Phage tail protein</fullName>
    </recommendedName>
</protein>
<gene>
    <name evidence="1" type="ORF">EA795_20485</name>
</gene>
<comment type="caution">
    <text evidence="1">The sequence shown here is derived from an EMBL/GenBank/DDBJ whole genome shotgun (WGS) entry which is preliminary data.</text>
</comment>
<proteinExistence type="predicted"/>
<name>A0ABX9UST9_9GAMM</name>
<dbReference type="EMBL" id="RFFL01000038">
    <property type="protein sequence ID" value="RMH96317.1"/>
    <property type="molecule type" value="Genomic_DNA"/>
</dbReference>
<organism evidence="1 2">
    <name type="scientific">Stutzerimonas nitrititolerans</name>
    <dbReference type="NCBI Taxonomy" id="2482751"/>
    <lineage>
        <taxon>Bacteria</taxon>
        <taxon>Pseudomonadati</taxon>
        <taxon>Pseudomonadota</taxon>
        <taxon>Gammaproteobacteria</taxon>
        <taxon>Pseudomonadales</taxon>
        <taxon>Pseudomonadaceae</taxon>
        <taxon>Stutzerimonas</taxon>
    </lineage>
</organism>
<feature type="non-terminal residue" evidence="1">
    <location>
        <position position="1"/>
    </location>
</feature>
<reference evidence="1 2" key="1">
    <citation type="submission" date="2018-10" db="EMBL/GenBank/DDBJ databases">
        <title>Pseudomonas sp. GL14 genome.</title>
        <authorList>
            <person name="Peng J."/>
            <person name="Liu Z.-P."/>
        </authorList>
    </citation>
    <scope>NUCLEOTIDE SEQUENCE [LARGE SCALE GENOMIC DNA]</scope>
    <source>
        <strain evidence="1 2">GL14</strain>
    </source>
</reference>
<evidence type="ECO:0000313" key="1">
    <source>
        <dbReference type="EMBL" id="RMH96317.1"/>
    </source>
</evidence>
<accession>A0ABX9UST9</accession>
<evidence type="ECO:0008006" key="3">
    <source>
        <dbReference type="Google" id="ProtNLM"/>
    </source>
</evidence>
<keyword evidence="2" id="KW-1185">Reference proteome</keyword>